<organism evidence="9 10">
    <name type="scientific">Pseudomarimonas arenosa</name>
    <dbReference type="NCBI Taxonomy" id="2774145"/>
    <lineage>
        <taxon>Bacteria</taxon>
        <taxon>Pseudomonadati</taxon>
        <taxon>Pseudomonadota</taxon>
        <taxon>Gammaproteobacteria</taxon>
        <taxon>Lysobacterales</taxon>
        <taxon>Lysobacteraceae</taxon>
        <taxon>Pseudomarimonas</taxon>
    </lineage>
</organism>
<dbReference type="NCBIfam" id="NF004356">
    <property type="entry name" value="PRK05732.1"/>
    <property type="match status" value="1"/>
</dbReference>
<keyword evidence="4" id="KW-0285">Flavoprotein</keyword>
<dbReference type="AlphaFoldDB" id="A0AAW3ZM38"/>
<comment type="caution">
    <text evidence="9">The sequence shown here is derived from an EMBL/GenBank/DDBJ whole genome shotgun (WGS) entry which is preliminary data.</text>
</comment>
<dbReference type="Pfam" id="PF01494">
    <property type="entry name" value="FAD_binding_3"/>
    <property type="match status" value="1"/>
</dbReference>
<evidence type="ECO:0000256" key="6">
    <source>
        <dbReference type="ARBA" id="ARBA00023002"/>
    </source>
</evidence>
<comment type="pathway">
    <text evidence="2">Cofactor biosynthesis; ubiquinone biosynthesis.</text>
</comment>
<evidence type="ECO:0000256" key="4">
    <source>
        <dbReference type="ARBA" id="ARBA00022630"/>
    </source>
</evidence>
<evidence type="ECO:0000313" key="9">
    <source>
        <dbReference type="EMBL" id="MBD8525955.1"/>
    </source>
</evidence>
<reference evidence="9 10" key="1">
    <citation type="submission" date="2020-09" db="EMBL/GenBank/DDBJ databases">
        <title>Pseudoxanthomonas sp. CAU 1598 isolated from sand of Yaerae Beach.</title>
        <authorList>
            <person name="Kim W."/>
        </authorList>
    </citation>
    <scope>NUCLEOTIDE SEQUENCE [LARGE SCALE GENOMIC DNA]</scope>
    <source>
        <strain evidence="9 10">CAU 1598</strain>
    </source>
</reference>
<dbReference type="EC" id="1.14.13.-" evidence="9"/>
<dbReference type="PANTHER" id="PTHR43876">
    <property type="entry name" value="UBIQUINONE BIOSYNTHESIS MONOOXYGENASE COQ6, MITOCHONDRIAL"/>
    <property type="match status" value="1"/>
</dbReference>
<dbReference type="PRINTS" id="PR00420">
    <property type="entry name" value="RNGMNOXGNASE"/>
</dbReference>
<comment type="cofactor">
    <cofactor evidence="1">
        <name>FAD</name>
        <dbReference type="ChEBI" id="CHEBI:57692"/>
    </cofactor>
</comment>
<dbReference type="InterPro" id="IPR010971">
    <property type="entry name" value="UbiH/COQ6"/>
</dbReference>
<keyword evidence="10" id="KW-1185">Reference proteome</keyword>
<keyword evidence="5" id="KW-0274">FAD</keyword>
<dbReference type="GO" id="GO:0008681">
    <property type="term" value="F:2-octaprenyl-6-methoxyphenol hydroxylase activity"/>
    <property type="evidence" value="ECO:0007669"/>
    <property type="project" value="TreeGrafter"/>
</dbReference>
<dbReference type="NCBIfam" id="TIGR01988">
    <property type="entry name" value="Ubi-OHases"/>
    <property type="match status" value="1"/>
</dbReference>
<dbReference type="Proteomes" id="UP000613768">
    <property type="component" value="Unassembled WGS sequence"/>
</dbReference>
<dbReference type="SUPFAM" id="SSF51905">
    <property type="entry name" value="FAD/NAD(P)-binding domain"/>
    <property type="match status" value="1"/>
</dbReference>
<proteinExistence type="inferred from homology"/>
<dbReference type="InterPro" id="IPR002938">
    <property type="entry name" value="FAD-bd"/>
</dbReference>
<dbReference type="EMBL" id="JACYTR010000015">
    <property type="protein sequence ID" value="MBD8525955.1"/>
    <property type="molecule type" value="Genomic_DNA"/>
</dbReference>
<dbReference type="RefSeq" id="WP_192029377.1">
    <property type="nucleotide sequence ID" value="NZ_JACYTR010000015.1"/>
</dbReference>
<accession>A0AAW3ZM38</accession>
<name>A0AAW3ZM38_9GAMM</name>
<evidence type="ECO:0000256" key="2">
    <source>
        <dbReference type="ARBA" id="ARBA00004749"/>
    </source>
</evidence>
<dbReference type="InterPro" id="IPR036188">
    <property type="entry name" value="FAD/NAD-bd_sf"/>
</dbReference>
<sequence length="401" mass="42948">MSNEQMDVLIVGGGLVGCSLAIALAESRWKVGLVESQAGGQAAPPSFDERNLALARASLNALGAMGVLDRLPRSPAAIEQIHISRQGDLGVVRLAASDYGVDALGGVVMARDLGLALQARCEQLGTPRFAPATLQAAEPIESGWRVTLITPQGEQQVRTRLLVGADGTDSRVRQALDIGVQTQDYQQSLIVCSVQSSRKPDGRAWERFSSTGPVALLPRNDGRFGAVCGVASHQLAEQMKLDDQDYLEYLQQRFGWRAGRFLAVGKRVAYPLRATLAERLLGPRAVLVGNAAQTVHPLGAQGFNLGLRDALSLAECLAETDDPGSESMLERYVERRRQDRALTLDFSHGLAQLTAREGDAMHAGRSLALLLLERSVALKARMAAGAMGFRGQVPALARAAR</sequence>
<keyword evidence="6 9" id="KW-0560">Oxidoreductase</keyword>
<dbReference type="InterPro" id="IPR051205">
    <property type="entry name" value="UbiH/COQ6_monooxygenase"/>
</dbReference>
<comment type="similarity">
    <text evidence="3">Belongs to the UbiH/COQ6 family.</text>
</comment>
<evidence type="ECO:0000313" key="10">
    <source>
        <dbReference type="Proteomes" id="UP000613768"/>
    </source>
</evidence>
<protein>
    <submittedName>
        <fullName evidence="9">2-octaprenyl-6-methoxyphenyl hydroxylase</fullName>
        <ecNumber evidence="9">1.14.13.-</ecNumber>
    </submittedName>
</protein>
<keyword evidence="7" id="KW-0503">Monooxygenase</keyword>
<evidence type="ECO:0000256" key="3">
    <source>
        <dbReference type="ARBA" id="ARBA00005349"/>
    </source>
</evidence>
<gene>
    <name evidence="9" type="primary">ubiH</name>
    <name evidence="9" type="synonym">visB</name>
    <name evidence="9" type="ORF">IFO71_09380</name>
</gene>
<evidence type="ECO:0000259" key="8">
    <source>
        <dbReference type="Pfam" id="PF01494"/>
    </source>
</evidence>
<evidence type="ECO:0000256" key="5">
    <source>
        <dbReference type="ARBA" id="ARBA00022827"/>
    </source>
</evidence>
<feature type="domain" description="FAD-binding" evidence="8">
    <location>
        <begin position="6"/>
        <end position="343"/>
    </location>
</feature>
<dbReference type="GO" id="GO:0071949">
    <property type="term" value="F:FAD binding"/>
    <property type="evidence" value="ECO:0007669"/>
    <property type="project" value="InterPro"/>
</dbReference>
<dbReference type="PANTHER" id="PTHR43876:SF8">
    <property type="entry name" value="2-OCTAPRENYL-6-METHOXYPHENOL HYDROXYLASE"/>
    <property type="match status" value="1"/>
</dbReference>
<dbReference type="Gene3D" id="3.50.50.60">
    <property type="entry name" value="FAD/NAD(P)-binding domain"/>
    <property type="match status" value="2"/>
</dbReference>
<evidence type="ECO:0000256" key="1">
    <source>
        <dbReference type="ARBA" id="ARBA00001974"/>
    </source>
</evidence>
<evidence type="ECO:0000256" key="7">
    <source>
        <dbReference type="ARBA" id="ARBA00023033"/>
    </source>
</evidence>
<dbReference type="GO" id="GO:0006744">
    <property type="term" value="P:ubiquinone biosynthetic process"/>
    <property type="evidence" value="ECO:0007669"/>
    <property type="project" value="InterPro"/>
</dbReference>